<evidence type="ECO:0000256" key="8">
    <source>
        <dbReference type="ARBA" id="ARBA00022679"/>
    </source>
</evidence>
<feature type="transmembrane region" description="Helical" evidence="17">
    <location>
        <begin position="366"/>
        <end position="383"/>
    </location>
</feature>
<organism evidence="20 21">
    <name type="scientific">Bathycoccus prasinos</name>
    <dbReference type="NCBI Taxonomy" id="41875"/>
    <lineage>
        <taxon>Eukaryota</taxon>
        <taxon>Viridiplantae</taxon>
        <taxon>Chlorophyta</taxon>
        <taxon>Mamiellophyceae</taxon>
        <taxon>Mamiellales</taxon>
        <taxon>Bathycoccaceae</taxon>
        <taxon>Bathycoccus</taxon>
    </lineage>
</organism>
<keyword evidence="9 17" id="KW-0812">Transmembrane</keyword>
<comment type="pathway">
    <text evidence="4">Protein modification; protein glycosylation.</text>
</comment>
<comment type="similarity">
    <text evidence="5">Belongs to the STT3 family.</text>
</comment>
<dbReference type="GO" id="GO:0004579">
    <property type="term" value="F:dolichyl-diphosphooligosaccharide-protein glycotransferase activity"/>
    <property type="evidence" value="ECO:0007669"/>
    <property type="project" value="UniProtKB-EC"/>
</dbReference>
<keyword evidence="7" id="KW-0328">Glycosyltransferase</keyword>
<keyword evidence="13 17" id="KW-0472">Membrane</keyword>
<evidence type="ECO:0000256" key="9">
    <source>
        <dbReference type="ARBA" id="ARBA00022692"/>
    </source>
</evidence>
<feature type="transmembrane region" description="Helical" evidence="17">
    <location>
        <begin position="241"/>
        <end position="262"/>
    </location>
</feature>
<evidence type="ECO:0000256" key="13">
    <source>
        <dbReference type="ARBA" id="ARBA00023136"/>
    </source>
</evidence>
<evidence type="ECO:0000256" key="11">
    <source>
        <dbReference type="ARBA" id="ARBA00022842"/>
    </source>
</evidence>
<dbReference type="InterPro" id="IPR003674">
    <property type="entry name" value="Oligo_trans_STT3"/>
</dbReference>
<feature type="region of interest" description="Disordered" evidence="16">
    <location>
        <begin position="467"/>
        <end position="505"/>
    </location>
</feature>
<feature type="transmembrane region" description="Helical" evidence="17">
    <location>
        <begin position="165"/>
        <end position="182"/>
    </location>
</feature>
<evidence type="ECO:0000313" key="21">
    <source>
        <dbReference type="Proteomes" id="UP000198341"/>
    </source>
</evidence>
<dbReference type="GeneID" id="19016894"/>
<feature type="compositionally biased region" description="Basic and acidic residues" evidence="16">
    <location>
        <begin position="467"/>
        <end position="477"/>
    </location>
</feature>
<evidence type="ECO:0000256" key="2">
    <source>
        <dbReference type="ARBA" id="ARBA00001946"/>
    </source>
</evidence>
<evidence type="ECO:0000256" key="15">
    <source>
        <dbReference type="ARBA" id="ARBA00048829"/>
    </source>
</evidence>
<dbReference type="RefSeq" id="XP_007514391.1">
    <property type="nucleotide sequence ID" value="XM_007514329.1"/>
</dbReference>
<feature type="transmembrane region" description="Helical" evidence="17">
    <location>
        <begin position="307"/>
        <end position="328"/>
    </location>
</feature>
<dbReference type="STRING" id="41875.K8F2R8"/>
<feature type="transmembrane region" description="Helical" evidence="17">
    <location>
        <begin position="524"/>
        <end position="545"/>
    </location>
</feature>
<comment type="subcellular location">
    <subcellularLocation>
        <location evidence="3">Endomembrane system</location>
        <topology evidence="3">Multi-pass membrane protein</topology>
    </subcellularLocation>
</comment>
<feature type="transmembrane region" description="Helical" evidence="17">
    <location>
        <begin position="390"/>
        <end position="408"/>
    </location>
</feature>
<dbReference type="InterPro" id="IPR048999">
    <property type="entry name" value="STT3-PglB_core"/>
</dbReference>
<dbReference type="Proteomes" id="UP000198341">
    <property type="component" value="Chromosome 3"/>
</dbReference>
<evidence type="ECO:0000313" key="20">
    <source>
        <dbReference type="EMBL" id="CCO15828.1"/>
    </source>
</evidence>
<feature type="transmembrane region" description="Helical" evidence="17">
    <location>
        <begin position="414"/>
        <end position="434"/>
    </location>
</feature>
<keyword evidence="14" id="KW-0464">Manganese</keyword>
<evidence type="ECO:0000256" key="17">
    <source>
        <dbReference type="SAM" id="Phobius"/>
    </source>
</evidence>
<gene>
    <name evidence="20" type="ORF">Bathy03g03570</name>
</gene>
<dbReference type="eggNOG" id="KOG2292">
    <property type="taxonomic scope" value="Eukaryota"/>
</dbReference>
<feature type="compositionally biased region" description="Polar residues" evidence="16">
    <location>
        <begin position="490"/>
        <end position="499"/>
    </location>
</feature>
<dbReference type="EMBL" id="FO082276">
    <property type="protein sequence ID" value="CCO15828.1"/>
    <property type="molecule type" value="Genomic_DNA"/>
</dbReference>
<evidence type="ECO:0000256" key="12">
    <source>
        <dbReference type="ARBA" id="ARBA00022989"/>
    </source>
</evidence>
<dbReference type="AlphaFoldDB" id="K8F2R8"/>
<dbReference type="KEGG" id="bpg:Bathy03g03570"/>
<dbReference type="InterPro" id="IPR048307">
    <property type="entry name" value="STT3_N"/>
</dbReference>
<evidence type="ECO:0000256" key="10">
    <source>
        <dbReference type="ARBA" id="ARBA00022723"/>
    </source>
</evidence>
<evidence type="ECO:0000256" key="5">
    <source>
        <dbReference type="ARBA" id="ARBA00010810"/>
    </source>
</evidence>
<comment type="cofactor">
    <cofactor evidence="2">
        <name>Mg(2+)</name>
        <dbReference type="ChEBI" id="CHEBI:18420"/>
    </cofactor>
</comment>
<evidence type="ECO:0000259" key="18">
    <source>
        <dbReference type="Pfam" id="PF02516"/>
    </source>
</evidence>
<dbReference type="PANTHER" id="PTHR13872">
    <property type="entry name" value="DOLICHYL-DIPHOSPHOOLIGOSACCHARIDE--PROTEIN GLYCOSYLTRANSFERASE SUBUNIT"/>
    <property type="match status" value="1"/>
</dbReference>
<dbReference type="PANTHER" id="PTHR13872:SF1">
    <property type="entry name" value="DOLICHYL-DIPHOSPHOOLIGOSACCHARIDE--PROTEIN GLYCOSYLTRANSFERASE SUBUNIT STT3B"/>
    <property type="match status" value="1"/>
</dbReference>
<dbReference type="GO" id="GO:0046872">
    <property type="term" value="F:metal ion binding"/>
    <property type="evidence" value="ECO:0007669"/>
    <property type="project" value="UniProtKB-KW"/>
</dbReference>
<feature type="transmembrane region" description="Helical" evidence="17">
    <location>
        <begin position="140"/>
        <end position="158"/>
    </location>
</feature>
<evidence type="ECO:0000256" key="6">
    <source>
        <dbReference type="ARBA" id="ARBA00012605"/>
    </source>
</evidence>
<feature type="transmembrane region" description="Helical" evidence="17">
    <location>
        <begin position="12"/>
        <end position="32"/>
    </location>
</feature>
<dbReference type="EC" id="2.4.99.18" evidence="6"/>
<evidence type="ECO:0000256" key="16">
    <source>
        <dbReference type="SAM" id="MobiDB-lite"/>
    </source>
</evidence>
<feature type="transmembrane region" description="Helical" evidence="17">
    <location>
        <begin position="202"/>
        <end position="229"/>
    </location>
</feature>
<protein>
    <recommendedName>
        <fullName evidence="6">dolichyl-diphosphooligosaccharide--protein glycotransferase</fullName>
        <ecNumber evidence="6">2.4.99.18</ecNumber>
    </recommendedName>
</protein>
<dbReference type="Pfam" id="PF21436">
    <property type="entry name" value="STT3-PglB_core"/>
    <property type="match status" value="1"/>
</dbReference>
<sequence>MAGSKGGLVDASVSGCIRAILIAYAAYSAYAIRLFAVQEYGRIIHEFDPWFNFRATQYLAENGWKKFSTWFDYMSWYPLGRPVGSTIYPGMQVTAVTLWKAINVFTPISLNDTCVFFPAWFGGAATVLTAMLTYECSGSAWGGVVAALIMAIIPAHTMRSIAGGYDNESLAVTAMVLTFYMWTRSNRNEKSWPLGAVAGLCYVYMVAAWGGYTFVLNMVGLHAAALVALRHYTDALRKAYSLFWIVGTLGAIQFPVVGLQPIKSAEQIAPMFVFFGLNIIGYGEMLVKKQKLQGDRKKAWQLRIRVYTGAATIACAICAALAPTGWFGPLSVRVRGLFIKHTQTGNPLVDSVAEHQPGTADAYERYLHKSMFMTAPIGFLFAMAHFFAHVNPQSLFLPLYACVAYYFANRMVRLIIFLGPIAASLCGIAVGYALDDLHKICKKYAVRYLEGKSILFHVDEEEKKAKEEAKKRADEPPAKISNTKMKKKYSNNVTSSSSDAKNKDSFVSDPRQAISKIYHSNVSVLFRLTLLCLGLANFAIMWPAFMNYSYEMAQGMSMPSVMFKGQLQDGRVILVRDYMDAYEWVRDNTPEDARVMAWWDYGYQITGIANRTSIADGNTWNHEHIANLARTLTAPEDEAYDVIRHLADYVLVWTGGGSDDMAKSPHLFRIGASIGQKGGTVDMMDIHRKFGVDRQGRPTPMMANSLLFKLVSFQGGVSEDHFEEVFTTKYRKVRIYKVVDVDMESRNWLSDPSNRVCDPPGSWQCPGRYPPALKKYPKLIKPAYPAEREKMAAENAKKMKKKSGGSASEL</sequence>
<dbReference type="GO" id="GO:0012505">
    <property type="term" value="C:endomembrane system"/>
    <property type="evidence" value="ECO:0007669"/>
    <property type="project" value="UniProtKB-SubCell"/>
</dbReference>
<evidence type="ECO:0000259" key="19">
    <source>
        <dbReference type="Pfam" id="PF21436"/>
    </source>
</evidence>
<evidence type="ECO:0000256" key="1">
    <source>
        <dbReference type="ARBA" id="ARBA00001936"/>
    </source>
</evidence>
<keyword evidence="11" id="KW-0460">Magnesium</keyword>
<feature type="domain" description="Oligosaccharyl transferase STT3 N-terminal" evidence="18">
    <location>
        <begin position="20"/>
        <end position="418"/>
    </location>
</feature>
<reference evidence="20 21" key="1">
    <citation type="submission" date="2011-10" db="EMBL/GenBank/DDBJ databases">
        <authorList>
            <person name="Genoscope - CEA"/>
        </authorList>
    </citation>
    <scope>NUCLEOTIDE SEQUENCE [LARGE SCALE GENOMIC DNA]</scope>
    <source>
        <strain evidence="20 21">RCC 1105</strain>
    </source>
</reference>
<dbReference type="UniPathway" id="UPA00378"/>
<evidence type="ECO:0000256" key="3">
    <source>
        <dbReference type="ARBA" id="ARBA00004127"/>
    </source>
</evidence>
<accession>K8F2R8</accession>
<dbReference type="Gene3D" id="3.40.50.12610">
    <property type="match status" value="1"/>
</dbReference>
<feature type="transmembrane region" description="Helical" evidence="17">
    <location>
        <begin position="268"/>
        <end position="287"/>
    </location>
</feature>
<keyword evidence="21" id="KW-1185">Reference proteome</keyword>
<feature type="domain" description="STT3/PglB/AglB core" evidence="19">
    <location>
        <begin position="594"/>
        <end position="650"/>
    </location>
</feature>
<name>K8F2R8_9CHLO</name>
<feature type="region of interest" description="Disordered" evidence="16">
    <location>
        <begin position="790"/>
        <end position="810"/>
    </location>
</feature>
<evidence type="ECO:0000256" key="4">
    <source>
        <dbReference type="ARBA" id="ARBA00004922"/>
    </source>
</evidence>
<keyword evidence="12 17" id="KW-1133">Transmembrane helix</keyword>
<evidence type="ECO:0000256" key="7">
    <source>
        <dbReference type="ARBA" id="ARBA00022676"/>
    </source>
</evidence>
<keyword evidence="8 20" id="KW-0808">Transferase</keyword>
<comment type="cofactor">
    <cofactor evidence="1">
        <name>Mn(2+)</name>
        <dbReference type="ChEBI" id="CHEBI:29035"/>
    </cofactor>
</comment>
<dbReference type="GO" id="GO:0016020">
    <property type="term" value="C:membrane"/>
    <property type="evidence" value="ECO:0007669"/>
    <property type="project" value="InterPro"/>
</dbReference>
<dbReference type="Pfam" id="PF02516">
    <property type="entry name" value="STT3"/>
    <property type="match status" value="1"/>
</dbReference>
<comment type="catalytic activity">
    <reaction evidence="15">
        <text>a di-trans,poly-cis-dolichyl diphosphooligosaccharide + L-asparaginyl-[protein] = N(4)-(oligosaccharide-(1-&gt;4)-N-acetyl-beta-D-glucosaminyl-(1-&gt;4)-N-acetyl-beta-D-glucosaminyl)-L-asparaginyl-[protein] + a di-trans,poly-cis-dolichyl diphosphate + H(+)</text>
        <dbReference type="Rhea" id="RHEA:22980"/>
        <dbReference type="Rhea" id="RHEA-COMP:12804"/>
        <dbReference type="Rhea" id="RHEA-COMP:12805"/>
        <dbReference type="Rhea" id="RHEA-COMP:19506"/>
        <dbReference type="Rhea" id="RHEA-COMP:19509"/>
        <dbReference type="ChEBI" id="CHEBI:15378"/>
        <dbReference type="ChEBI" id="CHEBI:50347"/>
        <dbReference type="ChEBI" id="CHEBI:57497"/>
        <dbReference type="ChEBI" id="CHEBI:57570"/>
        <dbReference type="ChEBI" id="CHEBI:132529"/>
        <dbReference type="EC" id="2.4.99.18"/>
    </reaction>
</comment>
<evidence type="ECO:0000256" key="14">
    <source>
        <dbReference type="ARBA" id="ARBA00023211"/>
    </source>
</evidence>
<keyword evidence="10" id="KW-0479">Metal-binding</keyword>
<dbReference type="OrthoDB" id="10261066at2759"/>
<proteinExistence type="inferred from homology"/>